<gene>
    <name evidence="2" type="ORF">FB45DRAFT_1111312</name>
</gene>
<dbReference type="EMBL" id="JARKIF010000027">
    <property type="protein sequence ID" value="KAJ7614177.1"/>
    <property type="molecule type" value="Genomic_DNA"/>
</dbReference>
<evidence type="ECO:0000259" key="1">
    <source>
        <dbReference type="PROSITE" id="PS50181"/>
    </source>
</evidence>
<reference evidence="2" key="1">
    <citation type="submission" date="2023-03" db="EMBL/GenBank/DDBJ databases">
        <title>Massive genome expansion in bonnet fungi (Mycena s.s.) driven by repeated elements and novel gene families across ecological guilds.</title>
        <authorList>
            <consortium name="Lawrence Berkeley National Laboratory"/>
            <person name="Harder C.B."/>
            <person name="Miyauchi S."/>
            <person name="Viragh M."/>
            <person name="Kuo A."/>
            <person name="Thoen E."/>
            <person name="Andreopoulos B."/>
            <person name="Lu D."/>
            <person name="Skrede I."/>
            <person name="Drula E."/>
            <person name="Henrissat B."/>
            <person name="Morin E."/>
            <person name="Kohler A."/>
            <person name="Barry K."/>
            <person name="LaButti K."/>
            <person name="Morin E."/>
            <person name="Salamov A."/>
            <person name="Lipzen A."/>
            <person name="Mereny Z."/>
            <person name="Hegedus B."/>
            <person name="Baldrian P."/>
            <person name="Stursova M."/>
            <person name="Weitz H."/>
            <person name="Taylor A."/>
            <person name="Grigoriev I.V."/>
            <person name="Nagy L.G."/>
            <person name="Martin F."/>
            <person name="Kauserud H."/>
        </authorList>
    </citation>
    <scope>NUCLEOTIDE SEQUENCE</scope>
    <source>
        <strain evidence="2">9284</strain>
    </source>
</reference>
<dbReference type="PROSITE" id="PS50181">
    <property type="entry name" value="FBOX"/>
    <property type="match status" value="1"/>
</dbReference>
<dbReference type="AlphaFoldDB" id="A0AAD7B9V8"/>
<organism evidence="2 3">
    <name type="scientific">Roridomyces roridus</name>
    <dbReference type="NCBI Taxonomy" id="1738132"/>
    <lineage>
        <taxon>Eukaryota</taxon>
        <taxon>Fungi</taxon>
        <taxon>Dikarya</taxon>
        <taxon>Basidiomycota</taxon>
        <taxon>Agaricomycotina</taxon>
        <taxon>Agaricomycetes</taxon>
        <taxon>Agaricomycetidae</taxon>
        <taxon>Agaricales</taxon>
        <taxon>Marasmiineae</taxon>
        <taxon>Mycenaceae</taxon>
        <taxon>Roridomyces</taxon>
    </lineage>
</organism>
<feature type="domain" description="F-box" evidence="1">
    <location>
        <begin position="47"/>
        <end position="94"/>
    </location>
</feature>
<proteinExistence type="predicted"/>
<comment type="caution">
    <text evidence="2">The sequence shown here is derived from an EMBL/GenBank/DDBJ whole genome shotgun (WGS) entry which is preliminary data.</text>
</comment>
<sequence length="430" mass="48147">MGPNVSVSLCSSPSLSMALPPTNGIHSLPNETLLNVFLHATAGIFPNLLAHPIPNLALKTELERIANVPLLSLSRVCSRWHTLALETPTLWSHLEVHAITAGAVDKTIQLSASHLERSQNVPLLIRFKGETFDHPLHPRIFDLLAEEYQVNCEVRLRHCKPVIPLDFLAVAPSLNRIMVPAPLLHLDSFRTIRKQITDLSCIVMPLHDELHTILRLLPELPDGASFHFMFDLDPSILRRNWDPALSLPSITAPLKILGCRLFDSLTLPDLEVLDLRNEAYPRAMLSWAPVQHSTFLGLCDRSEGQLLEILSLLGALEELQVGDPPMNEETPVVTDSFLRALMGQRAMPRLAELVCLSWLAFTPEVFSDWVVSKLTTRVEAKIQVALHPTANTDDHIFLQSTVHMLLSQLAVDNHHFFYLLGHQIYPRNSV</sequence>
<evidence type="ECO:0000313" key="3">
    <source>
        <dbReference type="Proteomes" id="UP001221142"/>
    </source>
</evidence>
<dbReference type="Pfam" id="PF12937">
    <property type="entry name" value="F-box-like"/>
    <property type="match status" value="1"/>
</dbReference>
<keyword evidence="3" id="KW-1185">Reference proteome</keyword>
<dbReference type="Gene3D" id="1.20.1280.50">
    <property type="match status" value="1"/>
</dbReference>
<dbReference type="Proteomes" id="UP001221142">
    <property type="component" value="Unassembled WGS sequence"/>
</dbReference>
<name>A0AAD7B9V8_9AGAR</name>
<accession>A0AAD7B9V8</accession>
<evidence type="ECO:0000313" key="2">
    <source>
        <dbReference type="EMBL" id="KAJ7614177.1"/>
    </source>
</evidence>
<dbReference type="InterPro" id="IPR001810">
    <property type="entry name" value="F-box_dom"/>
</dbReference>
<protein>
    <recommendedName>
        <fullName evidence="1">F-box domain-containing protein</fullName>
    </recommendedName>
</protein>